<evidence type="ECO:0000256" key="7">
    <source>
        <dbReference type="ARBA" id="ARBA00022519"/>
    </source>
</evidence>
<dbReference type="InterPro" id="IPR029035">
    <property type="entry name" value="DHS-like_NAD/FAD-binding_dom"/>
</dbReference>
<comment type="function">
    <text evidence="1 16">The transhydrogenation between NADH and NADP is coupled to respiration and ATP hydrolysis and functions as a proton pump across the membrane.</text>
</comment>
<feature type="transmembrane region" description="Helical" evidence="17">
    <location>
        <begin position="205"/>
        <end position="225"/>
    </location>
</feature>
<evidence type="ECO:0000256" key="6">
    <source>
        <dbReference type="ARBA" id="ARBA00022475"/>
    </source>
</evidence>
<evidence type="ECO:0000256" key="15">
    <source>
        <dbReference type="ARBA" id="ARBA00066047"/>
    </source>
</evidence>
<name>A0A7X1KPE4_9SPHN</name>
<dbReference type="InterPro" id="IPR012136">
    <property type="entry name" value="NADH_DH_b"/>
</dbReference>
<comment type="caution">
    <text evidence="19">The sequence shown here is derived from an EMBL/GenBank/DDBJ whole genome shotgun (WGS) entry which is preliminary data.</text>
</comment>
<feature type="transmembrane region" description="Helical" evidence="17">
    <location>
        <begin position="76"/>
        <end position="95"/>
    </location>
</feature>
<dbReference type="Pfam" id="PF02233">
    <property type="entry name" value="PNTB"/>
    <property type="match status" value="1"/>
</dbReference>
<evidence type="ECO:0000256" key="17">
    <source>
        <dbReference type="SAM" id="Phobius"/>
    </source>
</evidence>
<dbReference type="SUPFAM" id="SSF52467">
    <property type="entry name" value="DHS-like NAD/FAD-binding domain"/>
    <property type="match status" value="1"/>
</dbReference>
<dbReference type="EC" id="7.1.1.1" evidence="4 16"/>
<feature type="transmembrane region" description="Helical" evidence="17">
    <location>
        <begin position="143"/>
        <end position="167"/>
    </location>
</feature>
<evidence type="ECO:0000256" key="16">
    <source>
        <dbReference type="PIRNR" id="PIRNR000204"/>
    </source>
</evidence>
<dbReference type="FunFam" id="3.40.50.1220:FF:000002">
    <property type="entry name" value="NAD(P) transhydrogenase subunit beta"/>
    <property type="match status" value="1"/>
</dbReference>
<keyword evidence="11 17" id="KW-1133">Transmembrane helix</keyword>
<evidence type="ECO:0000313" key="20">
    <source>
        <dbReference type="Proteomes" id="UP000551327"/>
    </source>
</evidence>
<keyword evidence="9 16" id="KW-0521">NADP</keyword>
<sequence>MSFALLAAAAAEAGHAAIPAWVALAYLVSGVLFILALRGLSSPATSQAGNRYGMIGMTIAVATTLVTHEIASLPEIVAALAIGGGIGWFIARKIAMTDMPQLVAAFHSLVGLAAVLVGLAAYLNPQAFGIAGADGVIEVQSRIEMGLGIAIGAITFSGSVIAFLKLAGKMSGSPILLPGRHVLNLGTLVAILGLVAYFTQDQSGWVIATITALSFFIGFLLIIPIGGADMPVVVSMLNSYSGWAAAAMGFTLHNSAMIITGALVGSSGAILSYIMCKAMNRGFLSVIAGGFGADAAAGGGGPAKEQRPWKRGSAEDAAYMMKQAESVIIIPGYGMAVSQAQHALREMADTLKKEGVSVKYAIHPVAGRMPGHMNVLLAEANVPYDEVFELEDINSEFAQADVAFIIGANDVVNPAAKTDKSSPIYGMPVFDVDKAKTIFFVKRSMGGVGYAGVDNDVFYMDQTMMLLADAKKMVEDIVKALAH</sequence>
<evidence type="ECO:0000256" key="2">
    <source>
        <dbReference type="ARBA" id="ARBA00004429"/>
    </source>
</evidence>
<evidence type="ECO:0000256" key="3">
    <source>
        <dbReference type="ARBA" id="ARBA00007919"/>
    </source>
</evidence>
<evidence type="ECO:0000256" key="12">
    <source>
        <dbReference type="ARBA" id="ARBA00023027"/>
    </source>
</evidence>
<keyword evidence="7 16" id="KW-0997">Cell inner membrane</keyword>
<feature type="transmembrane region" description="Helical" evidence="17">
    <location>
        <begin position="102"/>
        <end position="123"/>
    </location>
</feature>
<keyword evidence="13 16" id="KW-0472">Membrane</keyword>
<keyword evidence="6 16" id="KW-1003">Cell membrane</keyword>
<evidence type="ECO:0000256" key="11">
    <source>
        <dbReference type="ARBA" id="ARBA00022989"/>
    </source>
</evidence>
<evidence type="ECO:0000313" key="19">
    <source>
        <dbReference type="EMBL" id="MBC2668681.1"/>
    </source>
</evidence>
<comment type="similarity">
    <text evidence="3 16">Belongs to the PNT beta subunit family.</text>
</comment>
<dbReference type="PANTHER" id="PTHR44758">
    <property type="entry name" value="NAD(P) TRANSHYDROGENASE SUBUNIT BETA"/>
    <property type="match status" value="1"/>
</dbReference>
<evidence type="ECO:0000256" key="8">
    <source>
        <dbReference type="ARBA" id="ARBA00022692"/>
    </source>
</evidence>
<protein>
    <recommendedName>
        <fullName evidence="5 16">NAD(P) transhydrogenase subunit beta</fullName>
        <ecNumber evidence="4 16">7.1.1.1</ecNumber>
    </recommendedName>
    <alternativeName>
        <fullName evidence="16">Nicotinamide nucleotide transhydrogenase subunit beta</fullName>
    </alternativeName>
</protein>
<evidence type="ECO:0000256" key="10">
    <source>
        <dbReference type="ARBA" id="ARBA00022967"/>
    </source>
</evidence>
<dbReference type="Gene3D" id="3.40.50.1220">
    <property type="entry name" value="TPP-binding domain"/>
    <property type="match status" value="1"/>
</dbReference>
<feature type="transmembrane region" description="Helical" evidence="17">
    <location>
        <begin position="179"/>
        <end position="199"/>
    </location>
</feature>
<keyword evidence="10 16" id="KW-1278">Translocase</keyword>
<accession>A0A7X1KPE4</accession>
<keyword evidence="20" id="KW-1185">Reference proteome</keyword>
<keyword evidence="8 17" id="KW-0812">Transmembrane</keyword>
<dbReference type="AlphaFoldDB" id="A0A7X1KPE4"/>
<evidence type="ECO:0000259" key="18">
    <source>
        <dbReference type="Pfam" id="PF02233"/>
    </source>
</evidence>
<dbReference type="Proteomes" id="UP000551327">
    <property type="component" value="Unassembled WGS sequence"/>
</dbReference>
<evidence type="ECO:0000256" key="1">
    <source>
        <dbReference type="ARBA" id="ARBA00003943"/>
    </source>
</evidence>
<feature type="transmembrane region" description="Helical" evidence="17">
    <location>
        <begin position="23"/>
        <end position="40"/>
    </location>
</feature>
<dbReference type="PANTHER" id="PTHR44758:SF1">
    <property type="entry name" value="NAD(P) TRANSHYDROGENASE SUBUNIT BETA"/>
    <property type="match status" value="1"/>
</dbReference>
<proteinExistence type="inferred from homology"/>
<dbReference type="GO" id="GO:0008750">
    <property type="term" value="F:proton-translocating NAD(P)+ transhydrogenase activity"/>
    <property type="evidence" value="ECO:0007669"/>
    <property type="project" value="UniProtKB-EC"/>
</dbReference>
<dbReference type="PIRSF" id="PIRSF000204">
    <property type="entry name" value="PNTB"/>
    <property type="match status" value="1"/>
</dbReference>
<evidence type="ECO:0000256" key="5">
    <source>
        <dbReference type="ARBA" id="ARBA00014581"/>
    </source>
</evidence>
<dbReference type="EMBL" id="JACLAX010000004">
    <property type="protein sequence ID" value="MBC2668681.1"/>
    <property type="molecule type" value="Genomic_DNA"/>
</dbReference>
<dbReference type="GO" id="GO:0005886">
    <property type="term" value="C:plasma membrane"/>
    <property type="evidence" value="ECO:0007669"/>
    <property type="project" value="UniProtKB-SubCell"/>
</dbReference>
<dbReference type="GO" id="GO:0050661">
    <property type="term" value="F:NADP binding"/>
    <property type="evidence" value="ECO:0007669"/>
    <property type="project" value="InterPro"/>
</dbReference>
<comment type="catalytic activity">
    <reaction evidence="14 16">
        <text>NAD(+) + NADPH + H(+)(in) = NADH + NADP(+) + H(+)(out)</text>
        <dbReference type="Rhea" id="RHEA:47992"/>
        <dbReference type="ChEBI" id="CHEBI:15378"/>
        <dbReference type="ChEBI" id="CHEBI:57540"/>
        <dbReference type="ChEBI" id="CHEBI:57783"/>
        <dbReference type="ChEBI" id="CHEBI:57945"/>
        <dbReference type="ChEBI" id="CHEBI:58349"/>
        <dbReference type="EC" id="7.1.1.1"/>
    </reaction>
</comment>
<evidence type="ECO:0000256" key="9">
    <source>
        <dbReference type="ARBA" id="ARBA00022857"/>
    </source>
</evidence>
<evidence type="ECO:0000256" key="4">
    <source>
        <dbReference type="ARBA" id="ARBA00012943"/>
    </source>
</evidence>
<evidence type="ECO:0000256" key="14">
    <source>
        <dbReference type="ARBA" id="ARBA00048202"/>
    </source>
</evidence>
<dbReference type="InterPro" id="IPR034300">
    <property type="entry name" value="PNTB-like"/>
</dbReference>
<reference evidence="19 20" key="1">
    <citation type="submission" date="2020-08" db="EMBL/GenBank/DDBJ databases">
        <title>The genome sequence of type strain Novosphingobium piscinae KCTC 42194.</title>
        <authorList>
            <person name="Liu Y."/>
        </authorList>
    </citation>
    <scope>NUCLEOTIDE SEQUENCE [LARGE SCALE GENOMIC DNA]</scope>
    <source>
        <strain evidence="19 20">KCTC 42194</strain>
    </source>
</reference>
<evidence type="ECO:0000256" key="13">
    <source>
        <dbReference type="ARBA" id="ARBA00023136"/>
    </source>
</evidence>
<feature type="domain" description="NADP transhydrogenase beta-like" evidence="18">
    <location>
        <begin position="23"/>
        <end position="479"/>
    </location>
</feature>
<comment type="subcellular location">
    <subcellularLocation>
        <location evidence="2">Cell inner membrane</location>
        <topology evidence="2">Multi-pass membrane protein</topology>
    </subcellularLocation>
</comment>
<organism evidence="19 20">
    <name type="scientific">Novosphingobium piscinae</name>
    <dbReference type="NCBI Taxonomy" id="1507448"/>
    <lineage>
        <taxon>Bacteria</taxon>
        <taxon>Pseudomonadati</taxon>
        <taxon>Pseudomonadota</taxon>
        <taxon>Alphaproteobacteria</taxon>
        <taxon>Sphingomonadales</taxon>
        <taxon>Sphingomonadaceae</taxon>
        <taxon>Novosphingobium</taxon>
    </lineage>
</organism>
<gene>
    <name evidence="19" type="ORF">H7F53_05970</name>
</gene>
<keyword evidence="12 16" id="KW-0520">NAD</keyword>
<comment type="subunit">
    <text evidence="15">Complex of an alpha and a beta chain; in Rhodospirillum, the alpha chain seems to be made of two subunits.</text>
</comment>
<dbReference type="RefSeq" id="WP_185678557.1">
    <property type="nucleotide sequence ID" value="NZ_JACLAX010000004.1"/>
</dbReference>